<gene>
    <name evidence="1" type="ORF">KSB_90400</name>
</gene>
<organism evidence="1 2">
    <name type="scientific">Ktedonobacter robiniae</name>
    <dbReference type="NCBI Taxonomy" id="2778365"/>
    <lineage>
        <taxon>Bacteria</taxon>
        <taxon>Bacillati</taxon>
        <taxon>Chloroflexota</taxon>
        <taxon>Ktedonobacteria</taxon>
        <taxon>Ktedonobacterales</taxon>
        <taxon>Ktedonobacteraceae</taxon>
        <taxon>Ktedonobacter</taxon>
    </lineage>
</organism>
<dbReference type="Proteomes" id="UP000654345">
    <property type="component" value="Unassembled WGS sequence"/>
</dbReference>
<name>A0ABQ3V844_9CHLR</name>
<keyword evidence="2" id="KW-1185">Reference proteome</keyword>
<protein>
    <recommendedName>
        <fullName evidence="3">Transposase IS111A/IS1328/IS1533 N-terminal domain-containing protein</fullName>
    </recommendedName>
</protein>
<reference evidence="1 2" key="1">
    <citation type="journal article" date="2021" name="Int. J. Syst. Evol. Microbiol.">
        <title>Reticulibacter mediterranei gen. nov., sp. nov., within the new family Reticulibacteraceae fam. nov., and Ktedonospora formicarum gen. nov., sp. nov., Ktedonobacter robiniae sp. nov., Dictyobacter formicarum sp. nov. and Dictyobacter arantiisoli sp. nov., belonging to the class Ktedonobacteria.</title>
        <authorList>
            <person name="Yabe S."/>
            <person name="Zheng Y."/>
            <person name="Wang C.M."/>
            <person name="Sakai Y."/>
            <person name="Abe K."/>
            <person name="Yokota A."/>
            <person name="Donadio S."/>
            <person name="Cavaletti L."/>
            <person name="Monciardini P."/>
        </authorList>
    </citation>
    <scope>NUCLEOTIDE SEQUENCE [LARGE SCALE GENOMIC DNA]</scope>
    <source>
        <strain evidence="1 2">SOSP1-30</strain>
    </source>
</reference>
<evidence type="ECO:0000313" key="2">
    <source>
        <dbReference type="Proteomes" id="UP000654345"/>
    </source>
</evidence>
<evidence type="ECO:0008006" key="3">
    <source>
        <dbReference type="Google" id="ProtNLM"/>
    </source>
</evidence>
<evidence type="ECO:0000313" key="1">
    <source>
        <dbReference type="EMBL" id="GHO60565.1"/>
    </source>
</evidence>
<proteinExistence type="predicted"/>
<comment type="caution">
    <text evidence="1">The sequence shown here is derived from an EMBL/GenBank/DDBJ whole genome shotgun (WGS) entry which is preliminary data.</text>
</comment>
<accession>A0ABQ3V844</accession>
<dbReference type="EMBL" id="BNJG01000005">
    <property type="protein sequence ID" value="GHO60565.1"/>
    <property type="molecule type" value="Genomic_DNA"/>
</dbReference>
<sequence length="79" mass="9107">MYVVHVQERQAHMMKTDKRDALGLANHLYNQLALGVQVADKAQLVWRAVPPTQASAQLKGLIRHRYELVGETTQRKNKW</sequence>